<dbReference type="FunFam" id="1.20.1110.10:FF:000023">
    <property type="entry name" value="Cation-transporting ATPase"/>
    <property type="match status" value="1"/>
</dbReference>
<dbReference type="InterPro" id="IPR001757">
    <property type="entry name" value="P_typ_ATPase"/>
</dbReference>
<protein>
    <recommendedName>
        <fullName evidence="11">Cation-transporting ATPase</fullName>
        <ecNumber evidence="11">7.2.2.-</ecNumber>
    </recommendedName>
</protein>
<sequence length="873" mass="97592">EVFGYQTQNLRRALCLITSVLPCGGLLLLFYWKPQWRVWANCIPCSLQEADTILLRTTDEFQRYMRKKVICLYLATLKLPVSKNPEEPLVTDYHSFINQAILKPELKVTQKIRYVWNHLEKRFQKVGLLEDSNTCYDIHHTFGLGLTGGEQEVRRLVCRPNAIEVEIQPTWKLLVKQVLNLCCVFQAFTLTLWLSQGYIEYSVAIIICSLHCLSVYDLGQQSVKLHSPVEDHNKVEELESRLLIPRDILILPRKLSLPCDAVLIDGSCVVNEGMLTGESISVTKTPLPHTENTTAWKSHSLERYRKHVLFCGTEVIQVKPSGQGPVRAVILQTAYNIAKGDLVRSILYPWSLNFKLYNDAFKFIVFLAFLGVMGFSYALGVYMYHGVSTKDPAAMALLLLPVMSLLCCQPPSLTTGIVYAQRRLKKKKIFCISPQRINMCRQINLVSFDKTGTLTEDELDLWGTVPVADNCFQEVHSFASGKALPWGPLCVAMASCHSLILLDRTIQGDPLDLKILSKIMEDCNVDYCKFGISDSNIIIKTGPKASRSPLEAIAILQQFPFSCSLQRMSVVVQLEGRITFVSRRGWLGSADLKQREGGVRVNIAGTSHNGESLEKGNKTSLEGTERGLHQDCDDYRTNIVVQSLRGGRAQFWMLRGFYTKQAHFLCHLGDNLQTAITVAKNSEMIPRGSHVILVEANEPEEFVPASVTWQLVENQESGPGKNETYINIGNSSVPDGERGGCYHFAILVNGTIFARMSPGQKSSLIEEFQKLNYYVGMCGDGANDCGALKMAHAGVLLSEQEASVASPFTLETANIECASHLIKEGLAALVSSFGVFKYLTMYGIIQFMPTTALRDLPVSHARCCYYLDGLFNK</sequence>
<feature type="domain" description="P5B-type ATPase N-terminal" evidence="13">
    <location>
        <begin position="1"/>
        <end position="117"/>
    </location>
</feature>
<dbReference type="PROSITE" id="PS00154">
    <property type="entry name" value="ATPASE_E1_E2"/>
    <property type="match status" value="1"/>
</dbReference>
<evidence type="ECO:0000256" key="7">
    <source>
        <dbReference type="ARBA" id="ARBA00022842"/>
    </source>
</evidence>
<keyword evidence="6 11" id="KW-0067">ATP-binding</keyword>
<dbReference type="GO" id="GO:0015203">
    <property type="term" value="F:polyamine transmembrane transporter activity"/>
    <property type="evidence" value="ECO:0007669"/>
    <property type="project" value="TreeGrafter"/>
</dbReference>
<dbReference type="AlphaFoldDB" id="A0A6A1Q9P6"/>
<dbReference type="Proteomes" id="UP000437017">
    <property type="component" value="Unassembled WGS sequence"/>
</dbReference>
<dbReference type="EC" id="7.2.2.-" evidence="11"/>
<dbReference type="InterPro" id="IPR006544">
    <property type="entry name" value="P-type_TPase_V"/>
</dbReference>
<dbReference type="InterPro" id="IPR008250">
    <property type="entry name" value="ATPase_P-typ_transduc_dom_A_sf"/>
</dbReference>
<evidence type="ECO:0000256" key="11">
    <source>
        <dbReference type="RuleBase" id="RU362082"/>
    </source>
</evidence>
<comment type="caution">
    <text evidence="11">Lacks conserved residue(s) required for the propagation of feature annotation.</text>
</comment>
<evidence type="ECO:0000256" key="5">
    <source>
        <dbReference type="ARBA" id="ARBA00022741"/>
    </source>
</evidence>
<dbReference type="GO" id="GO:0046872">
    <property type="term" value="F:metal ion binding"/>
    <property type="evidence" value="ECO:0007669"/>
    <property type="project" value="UniProtKB-UniRule"/>
</dbReference>
<dbReference type="SUPFAM" id="SSF56784">
    <property type="entry name" value="HAD-like"/>
    <property type="match status" value="1"/>
</dbReference>
<dbReference type="GO" id="GO:0019829">
    <property type="term" value="F:ATPase-coupled monoatomic cation transmembrane transporter activity"/>
    <property type="evidence" value="ECO:0007669"/>
    <property type="project" value="UniProtKB-UniRule"/>
</dbReference>
<dbReference type="InterPro" id="IPR023214">
    <property type="entry name" value="HAD_sf"/>
</dbReference>
<dbReference type="GO" id="GO:0005524">
    <property type="term" value="F:ATP binding"/>
    <property type="evidence" value="ECO:0007669"/>
    <property type="project" value="UniProtKB-UniRule"/>
</dbReference>
<evidence type="ECO:0000256" key="4">
    <source>
        <dbReference type="ARBA" id="ARBA00022723"/>
    </source>
</evidence>
<dbReference type="PANTHER" id="PTHR45630">
    <property type="entry name" value="CATION-TRANSPORTING ATPASE-RELATED"/>
    <property type="match status" value="1"/>
</dbReference>
<dbReference type="SUPFAM" id="SSF81665">
    <property type="entry name" value="Calcium ATPase, transmembrane domain M"/>
    <property type="match status" value="1"/>
</dbReference>
<comment type="caution">
    <text evidence="14">The sequence shown here is derived from an EMBL/GenBank/DDBJ whole genome shotgun (WGS) entry which is preliminary data.</text>
</comment>
<dbReference type="GO" id="GO:0031902">
    <property type="term" value="C:late endosome membrane"/>
    <property type="evidence" value="ECO:0007669"/>
    <property type="project" value="TreeGrafter"/>
</dbReference>
<dbReference type="InterPro" id="IPR018303">
    <property type="entry name" value="ATPase_P-typ_P_site"/>
</dbReference>
<dbReference type="InterPro" id="IPR047819">
    <property type="entry name" value="P5A-ATPase_N"/>
</dbReference>
<dbReference type="InterPro" id="IPR036412">
    <property type="entry name" value="HAD-like_sf"/>
</dbReference>
<dbReference type="EMBL" id="SGJD01000891">
    <property type="protein sequence ID" value="KAB0403016.1"/>
    <property type="molecule type" value="Genomic_DNA"/>
</dbReference>
<evidence type="ECO:0000256" key="3">
    <source>
        <dbReference type="ARBA" id="ARBA00022692"/>
    </source>
</evidence>
<dbReference type="Gene3D" id="3.40.50.1000">
    <property type="entry name" value="HAD superfamily/HAD-like"/>
    <property type="match status" value="1"/>
</dbReference>
<dbReference type="NCBIfam" id="TIGR01494">
    <property type="entry name" value="ATPase_P-type"/>
    <property type="match status" value="1"/>
</dbReference>
<evidence type="ECO:0000256" key="6">
    <source>
        <dbReference type="ARBA" id="ARBA00022840"/>
    </source>
</evidence>
<comment type="similarity">
    <text evidence="2 11">Belongs to the cation transport ATPase (P-type) (TC 3.A.3) family. Type V subfamily.</text>
</comment>
<accession>A0A6A1Q9P6</accession>
<keyword evidence="3 11" id="KW-0812">Transmembrane</keyword>
<dbReference type="OrthoDB" id="48943at2759"/>
<keyword evidence="8 11" id="KW-1278">Translocase</keyword>
<dbReference type="InterPro" id="IPR023298">
    <property type="entry name" value="ATPase_P-typ_TM_dom_sf"/>
</dbReference>
<comment type="subcellular location">
    <subcellularLocation>
        <location evidence="1 11">Membrane</location>
        <topology evidence="1 11">Multi-pass membrane protein</topology>
    </subcellularLocation>
</comment>
<dbReference type="GO" id="GO:0006874">
    <property type="term" value="P:intracellular calcium ion homeostasis"/>
    <property type="evidence" value="ECO:0007669"/>
    <property type="project" value="TreeGrafter"/>
</dbReference>
<proteinExistence type="inferred from homology"/>
<evidence type="ECO:0000256" key="8">
    <source>
        <dbReference type="ARBA" id="ARBA00022967"/>
    </source>
</evidence>
<evidence type="ECO:0000256" key="2">
    <source>
        <dbReference type="ARBA" id="ARBA00006000"/>
    </source>
</evidence>
<evidence type="ECO:0000313" key="14">
    <source>
        <dbReference type="EMBL" id="KAB0403016.1"/>
    </source>
</evidence>
<comment type="catalytic activity">
    <reaction evidence="11">
        <text>ATP + H2O = ADP + phosphate + H(+)</text>
        <dbReference type="Rhea" id="RHEA:13065"/>
        <dbReference type="ChEBI" id="CHEBI:15377"/>
        <dbReference type="ChEBI" id="CHEBI:15378"/>
        <dbReference type="ChEBI" id="CHEBI:30616"/>
        <dbReference type="ChEBI" id="CHEBI:43474"/>
        <dbReference type="ChEBI" id="CHEBI:456216"/>
    </reaction>
</comment>
<dbReference type="PRINTS" id="PR00119">
    <property type="entry name" value="CATATPASE"/>
</dbReference>
<dbReference type="Gene3D" id="2.70.150.10">
    <property type="entry name" value="Calcium-transporting ATPase, cytoplasmic transduction domain A"/>
    <property type="match status" value="1"/>
</dbReference>
<evidence type="ECO:0000259" key="12">
    <source>
        <dbReference type="Pfam" id="PF00122"/>
    </source>
</evidence>
<feature type="non-terminal residue" evidence="14">
    <location>
        <position position="1"/>
    </location>
</feature>
<feature type="transmembrane region" description="Helical" evidence="11">
    <location>
        <begin position="12"/>
        <end position="32"/>
    </location>
</feature>
<feature type="transmembrane region" description="Helical" evidence="11">
    <location>
        <begin position="396"/>
        <end position="420"/>
    </location>
</feature>
<feature type="transmembrane region" description="Helical" evidence="11">
    <location>
        <begin position="363"/>
        <end position="384"/>
    </location>
</feature>
<keyword evidence="9 11" id="KW-1133">Transmembrane helix</keyword>
<gene>
    <name evidence="14" type="ORF">E2I00_002249</name>
</gene>
<reference evidence="14 15" key="1">
    <citation type="journal article" date="2019" name="PLoS ONE">
        <title>Genomic analyses reveal an absence of contemporary introgressive admixture between fin whales and blue whales, despite known hybrids.</title>
        <authorList>
            <person name="Westbury M.V."/>
            <person name="Petersen B."/>
            <person name="Lorenzen E.D."/>
        </authorList>
    </citation>
    <scope>NUCLEOTIDE SEQUENCE [LARGE SCALE GENOMIC DNA]</scope>
    <source>
        <strain evidence="14">FinWhale-01</strain>
    </source>
</reference>
<dbReference type="Pfam" id="PF00122">
    <property type="entry name" value="E1-E2_ATPase"/>
    <property type="match status" value="1"/>
</dbReference>
<evidence type="ECO:0000256" key="9">
    <source>
        <dbReference type="ARBA" id="ARBA00022989"/>
    </source>
</evidence>
<dbReference type="GO" id="GO:0016887">
    <property type="term" value="F:ATP hydrolysis activity"/>
    <property type="evidence" value="ECO:0007669"/>
    <property type="project" value="InterPro"/>
</dbReference>
<keyword evidence="15" id="KW-1185">Reference proteome</keyword>
<evidence type="ECO:0000313" key="15">
    <source>
        <dbReference type="Proteomes" id="UP000437017"/>
    </source>
</evidence>
<evidence type="ECO:0000256" key="10">
    <source>
        <dbReference type="ARBA" id="ARBA00023136"/>
    </source>
</evidence>
<keyword evidence="4 11" id="KW-0479">Metal-binding</keyword>
<keyword evidence="7 11" id="KW-0460">Magnesium</keyword>
<keyword evidence="10 11" id="KW-0472">Membrane</keyword>
<dbReference type="SUPFAM" id="SSF81653">
    <property type="entry name" value="Calcium ATPase, transduction domain A"/>
    <property type="match status" value="1"/>
</dbReference>
<dbReference type="InterPro" id="IPR059000">
    <property type="entry name" value="ATPase_P-type_domA"/>
</dbReference>
<feature type="domain" description="P-type ATPase A" evidence="12">
    <location>
        <begin position="231"/>
        <end position="345"/>
    </location>
</feature>
<keyword evidence="5 11" id="KW-0547">Nucleotide-binding</keyword>
<name>A0A6A1Q9P6_BALPH</name>
<organism evidence="14 15">
    <name type="scientific">Balaenoptera physalus</name>
    <name type="common">Fin whale</name>
    <name type="synonym">Balaena physalus</name>
    <dbReference type="NCBI Taxonomy" id="9770"/>
    <lineage>
        <taxon>Eukaryota</taxon>
        <taxon>Metazoa</taxon>
        <taxon>Chordata</taxon>
        <taxon>Craniata</taxon>
        <taxon>Vertebrata</taxon>
        <taxon>Euteleostomi</taxon>
        <taxon>Mammalia</taxon>
        <taxon>Eutheria</taxon>
        <taxon>Laurasiatheria</taxon>
        <taxon>Artiodactyla</taxon>
        <taxon>Whippomorpha</taxon>
        <taxon>Cetacea</taxon>
        <taxon>Mysticeti</taxon>
        <taxon>Balaenopteridae</taxon>
        <taxon>Balaenoptera</taxon>
    </lineage>
</organism>
<dbReference type="PANTHER" id="PTHR45630:SF4">
    <property type="entry name" value="CATION-TRANSPORTING ATPASE 13A5-RELATED"/>
    <property type="match status" value="1"/>
</dbReference>
<evidence type="ECO:0000256" key="1">
    <source>
        <dbReference type="ARBA" id="ARBA00004141"/>
    </source>
</evidence>
<dbReference type="GO" id="GO:0140358">
    <property type="term" value="F:P-type transmembrane transporter activity"/>
    <property type="evidence" value="ECO:0007669"/>
    <property type="project" value="InterPro"/>
</dbReference>
<dbReference type="Pfam" id="PF12409">
    <property type="entry name" value="P5-ATPase"/>
    <property type="match status" value="1"/>
</dbReference>
<evidence type="ECO:0000259" key="13">
    <source>
        <dbReference type="Pfam" id="PF12409"/>
    </source>
</evidence>